<dbReference type="PROSITE" id="PS50005">
    <property type="entry name" value="TPR"/>
    <property type="match status" value="3"/>
</dbReference>
<evidence type="ECO:0000313" key="6">
    <source>
        <dbReference type="EMBL" id="EDX71732.1"/>
    </source>
</evidence>
<keyword evidence="2 3" id="KW-0802">TPR repeat</keyword>
<dbReference type="InterPro" id="IPR019734">
    <property type="entry name" value="TPR_rpt"/>
</dbReference>
<feature type="region of interest" description="Disordered" evidence="4">
    <location>
        <begin position="529"/>
        <end position="562"/>
    </location>
</feature>
<organism evidence="6 7">
    <name type="scientific">Coleofasciculus chthonoplastes PCC 7420</name>
    <dbReference type="NCBI Taxonomy" id="118168"/>
    <lineage>
        <taxon>Bacteria</taxon>
        <taxon>Bacillati</taxon>
        <taxon>Cyanobacteriota</taxon>
        <taxon>Cyanophyceae</taxon>
        <taxon>Coleofasciculales</taxon>
        <taxon>Coleofasciculaceae</taxon>
        <taxon>Coleofasciculus</taxon>
    </lineage>
</organism>
<dbReference type="PANTHER" id="PTHR45641">
    <property type="entry name" value="TETRATRICOPEPTIDE REPEAT PROTEIN (AFU_ORTHOLOGUE AFUA_6G03870)"/>
    <property type="match status" value="1"/>
</dbReference>
<dbReference type="InterPro" id="IPR024983">
    <property type="entry name" value="CHAT_dom"/>
</dbReference>
<feature type="repeat" description="TPR" evidence="3">
    <location>
        <begin position="165"/>
        <end position="198"/>
    </location>
</feature>
<evidence type="ECO:0000259" key="5">
    <source>
        <dbReference type="Pfam" id="PF12770"/>
    </source>
</evidence>
<gene>
    <name evidence="6" type="ORF">MC7420_2398</name>
</gene>
<dbReference type="Proteomes" id="UP000003835">
    <property type="component" value="Unassembled WGS sequence"/>
</dbReference>
<dbReference type="HOGENOM" id="CLU_003728_15_1_3"/>
<feature type="compositionally biased region" description="Polar residues" evidence="4">
    <location>
        <begin position="529"/>
        <end position="541"/>
    </location>
</feature>
<keyword evidence="7" id="KW-1185">Reference proteome</keyword>
<accession>B4W256</accession>
<dbReference type="AlphaFoldDB" id="B4W256"/>
<dbReference type="Pfam" id="PF12770">
    <property type="entry name" value="CHAT"/>
    <property type="match status" value="1"/>
</dbReference>
<dbReference type="InterPro" id="IPR011990">
    <property type="entry name" value="TPR-like_helical_dom_sf"/>
</dbReference>
<dbReference type="eggNOG" id="COG4995">
    <property type="taxonomic scope" value="Bacteria"/>
</dbReference>
<feature type="domain" description="CHAT" evidence="5">
    <location>
        <begin position="687"/>
        <end position="1036"/>
    </location>
</feature>
<feature type="repeat" description="TPR" evidence="3">
    <location>
        <begin position="285"/>
        <end position="318"/>
    </location>
</feature>
<keyword evidence="1" id="KW-0677">Repeat</keyword>
<evidence type="ECO:0000313" key="7">
    <source>
        <dbReference type="Proteomes" id="UP000003835"/>
    </source>
</evidence>
<evidence type="ECO:0000256" key="4">
    <source>
        <dbReference type="SAM" id="MobiDB-lite"/>
    </source>
</evidence>
<evidence type="ECO:0000256" key="2">
    <source>
        <dbReference type="ARBA" id="ARBA00022803"/>
    </source>
</evidence>
<dbReference type="SUPFAM" id="SSF48452">
    <property type="entry name" value="TPR-like"/>
    <property type="match status" value="2"/>
</dbReference>
<dbReference type="eggNOG" id="COG0457">
    <property type="taxonomic scope" value="Bacteria"/>
</dbReference>
<dbReference type="RefSeq" id="WP_006105441.1">
    <property type="nucleotide sequence ID" value="NZ_DS989870.1"/>
</dbReference>
<proteinExistence type="predicted"/>
<evidence type="ECO:0000256" key="3">
    <source>
        <dbReference type="PROSITE-ProRule" id="PRU00339"/>
    </source>
</evidence>
<reference evidence="6 7" key="1">
    <citation type="submission" date="2008-07" db="EMBL/GenBank/DDBJ databases">
        <authorList>
            <person name="Tandeau de Marsac N."/>
            <person name="Ferriera S."/>
            <person name="Johnson J."/>
            <person name="Kravitz S."/>
            <person name="Beeson K."/>
            <person name="Sutton G."/>
            <person name="Rogers Y.-H."/>
            <person name="Friedman R."/>
            <person name="Frazier M."/>
            <person name="Venter J.C."/>
        </authorList>
    </citation>
    <scope>NUCLEOTIDE SEQUENCE [LARGE SCALE GENOMIC DNA]</scope>
    <source>
        <strain evidence="6 7">PCC 7420</strain>
    </source>
</reference>
<dbReference type="EMBL" id="DS989870">
    <property type="protein sequence ID" value="EDX71732.1"/>
    <property type="molecule type" value="Genomic_DNA"/>
</dbReference>
<dbReference type="OrthoDB" id="443153at2"/>
<dbReference type="STRING" id="118168.MC7420_2398"/>
<feature type="repeat" description="TPR" evidence="3">
    <location>
        <begin position="205"/>
        <end position="238"/>
    </location>
</feature>
<dbReference type="PANTHER" id="PTHR45641:SF19">
    <property type="entry name" value="NEPHROCYSTIN-3"/>
    <property type="match status" value="1"/>
</dbReference>
<name>B4W256_9CYAN</name>
<evidence type="ECO:0000256" key="1">
    <source>
        <dbReference type="ARBA" id="ARBA00022737"/>
    </source>
</evidence>
<dbReference type="Gene3D" id="1.25.40.10">
    <property type="entry name" value="Tetratricopeptide repeat domain"/>
    <property type="match status" value="3"/>
</dbReference>
<dbReference type="Pfam" id="PF13374">
    <property type="entry name" value="TPR_10"/>
    <property type="match status" value="1"/>
</dbReference>
<dbReference type="Pfam" id="PF13424">
    <property type="entry name" value="TPR_12"/>
    <property type="match status" value="2"/>
</dbReference>
<dbReference type="SMART" id="SM00028">
    <property type="entry name" value="TPR"/>
    <property type="match status" value="5"/>
</dbReference>
<protein>
    <submittedName>
        <fullName evidence="6">Tetratricopeptide repeat domain protein</fullName>
    </submittedName>
</protein>
<feature type="compositionally biased region" description="Polar residues" evidence="4">
    <location>
        <begin position="550"/>
        <end position="562"/>
    </location>
</feature>
<sequence>MAKGFGQSTSKGKTGRQFFERLWDASEGGNREQVYQLLEENPDKLTDNFAQLVREDAELKLRRANKRQRRKLAQKLWNFSDFIDEFPRGNRASHIEIAIACRQVLTKFFPRHAFPVQWAALQNNLGNCYWNRIRGDRAENLKVAISYYEAALQVRTRKAFAEDWAMTQMNLGVAYRQTKQFAEAIATYQKALEICTRKAFPQKWANTQMNLGVAYTETKQFAEAIAAYQNALEVYTREALPETWALTQINLGCLYIEAGQSEQAIPCLQAALKVWTREAFPEDWALTQHNLGNAYSDLGQIDAAITYFRSSLEIFQPAAFPIKCLKAGRDFGNTAFNAQKWQEAIEGYAAAIEAVEISCSWASTNQRRQEILAEAMDVYTQIVQACLNNHQPKLALEYVERSKARNLVQLFADAESTLHPKGDQVDRKIRQQIESLKAQITDKHKQLDNLGEEAGLKANPIQFRFSDELWEEDAIDETANPTPQPALDSPPASLIDSPPVSLIDSPSVPLQKGEAKGCFAFGSMGEAFSSQENSKPLSSQERGLERGLKTSATEGSENSNPNQIYAQRLRQELEELQAKFDQILDQILDADPAYALTQAVQPIRFAEIMHLLDQKTAIIEWYITEKRFFTFVITHNQEPYVWKSQPDDLTQLNQWQQDYLNDYQHDNRQWCNDLSSRLKTLAQILHLDHILTQSPLPKDCQQLILIPHRYLHLFPLHALPVLSSSVDNPQDTGNTTAVLLDQFPDGVRYAPSCQLLQLSQKRCHEPQFSQTTASKHLFAMQNPTEDLNFADVEVEAISRYFHPADILPSQRATKDVWTQATTQNQLRLANFIHFSGHGYFNFESPLRSALVLSGATLSEKLETDESRYIQSPDKHQIDLEKCLLLEEIFALDLRPCRLVTLSACETSLTDPKSLSDEYISLPSGFLVAGSPSIVGSQWTVCDVATAFLMIKFYRNLVGQSQNPSELSPTPISVAKALKTAQSWLRDVTKEQLRDWLKPLNLSPERQQEVERELKLSLNERPFSQPAYWAAFCAIGQ</sequence>